<keyword evidence="2" id="KW-1185">Reference proteome</keyword>
<dbReference type="Proteomes" id="UP000695007">
    <property type="component" value="Unplaced"/>
</dbReference>
<dbReference type="GeneID" id="105366706"/>
<feature type="compositionally biased region" description="Basic and acidic residues" evidence="1">
    <location>
        <begin position="420"/>
        <end position="434"/>
    </location>
</feature>
<feature type="region of interest" description="Disordered" evidence="1">
    <location>
        <begin position="417"/>
        <end position="447"/>
    </location>
</feature>
<accession>A0AAJ6YSU4</accession>
<evidence type="ECO:0000313" key="3">
    <source>
        <dbReference type="RefSeq" id="XP_011503541.1"/>
    </source>
</evidence>
<reference evidence="3" key="1">
    <citation type="submission" date="2025-08" db="UniProtKB">
        <authorList>
            <consortium name="RefSeq"/>
        </authorList>
    </citation>
    <scope>IDENTIFICATION</scope>
</reference>
<organism evidence="2 3">
    <name type="scientific">Ceratosolen solmsi marchali</name>
    <dbReference type="NCBI Taxonomy" id="326594"/>
    <lineage>
        <taxon>Eukaryota</taxon>
        <taxon>Metazoa</taxon>
        <taxon>Ecdysozoa</taxon>
        <taxon>Arthropoda</taxon>
        <taxon>Hexapoda</taxon>
        <taxon>Insecta</taxon>
        <taxon>Pterygota</taxon>
        <taxon>Neoptera</taxon>
        <taxon>Endopterygota</taxon>
        <taxon>Hymenoptera</taxon>
        <taxon>Apocrita</taxon>
        <taxon>Proctotrupomorpha</taxon>
        <taxon>Chalcidoidea</taxon>
        <taxon>Agaonidae</taxon>
        <taxon>Agaoninae</taxon>
        <taxon>Ceratosolen</taxon>
    </lineage>
</organism>
<dbReference type="KEGG" id="csol:105366706"/>
<feature type="compositionally biased region" description="Polar residues" evidence="1">
    <location>
        <begin position="435"/>
        <end position="447"/>
    </location>
</feature>
<dbReference type="RefSeq" id="XP_011503541.1">
    <property type="nucleotide sequence ID" value="XM_011505239.1"/>
</dbReference>
<feature type="compositionally biased region" description="Basic residues" evidence="1">
    <location>
        <begin position="479"/>
        <end position="489"/>
    </location>
</feature>
<gene>
    <name evidence="3" type="primary">LOC105366706</name>
</gene>
<proteinExistence type="predicted"/>
<evidence type="ECO:0000313" key="2">
    <source>
        <dbReference type="Proteomes" id="UP000695007"/>
    </source>
</evidence>
<sequence>MVILQIVQSDIKRWSRQTSNSEWIPLANPRNNQKSKSEVLMPSISIADRSIKPAEQVSILSLSPTLQQQYKNQLLQLQKTQESIQKLLLLQQQLKTQHQLLQSQAYQPNSFMNTHDEKQALHQSTIRNLQTLPILAPEVLISTVPSVKALPPLFQYENFHSSGLNIKLNKEHQNHHLILNSPTNSEQNNGQTYDELISQNRHENSGKNYDTKEKSRYEMIHRFREQPFQMNYIAPMMNSAQESNNNPQEIQLVYVPAEILTHRGPVELQKSQSRKYPAKYDQNRLEISSTSSPVHNAYEQEFFSQIQEHIKGKNQFSDPEREKDTTKLYTDQMKLEKQTHLHEQVVRKEEEVHNLREAEKKQKELKNIEEISDQRELYKLQDIKKKLGQDDRNLTEFQPKQEDKQSGYEHLFNYVNIKELPQKQENKHDYEPKTGTRSGTINSASFDINGTESYETKQPKSQSQLHDQHLTQIANKISKGFKSRTKPRNKLSNSHSQELYELRDIQLTTPSPNQPPLSIYTKVDISSHYNYQLIDVLKILKSSKSIDVLDDFSTDNPTLFVGPKYLDPTVGYAKFDLPYLSSIENSPIEKKVDKLPFFVAPLSFDPPSGYFKIPFPAPHIGSVIISSVENFEAILKEDKNLNITYLIQPNSYFVNNKPIITDDTIMPMSYLQRSSTSKYDTSSSPIKSSMNWKLMEFYENIPPTETFSVKSEPSYNKERMPNNKLEQTFANKNYYNSNEAITTPEYHSQKSVSIFPFEQTISQSMSLHQEKSITNHNVKPQFINSNVEQNQQRLKDGHDSEQYKQNNERYIIDPKGHAVTNMHYLNPSLNYDEDTQYNLSSHLPAISPQLPGLVNALVEKSDSLSIFPPSTTAIIMPINTTEVPTTYRSKSRYRSRPTTLKTITTTIPSFLRGNSDRGRKPLTRSRSKFITTTDQYSKLSSSKHNEQDSYIPKTTIGNQKYKHGENKIQESTQTQILNLNHRNKQDSYKEFDLPSFDLKNISSQILDNVHANLNISSSTSNNYATSTIVPIASTSPDHMEIFDSTSSLHDFEDIQKSTQIPNHQTSIVYKQVNTEEQPINAFRYKPHESSSISYKKDSYYKPEKMENIMLEPIVTTELSNTQRLHLQDYSPVYHSVSVNDQYEEKGTSKPIYYKSDSNNNNKEEPPFFLPISENKHKDFAYKKTIVEAVSEAADTIINMTITTTTEVPLTIRYRGRNRLNGRTELRKDSVIQTQSNGSQDEYVHFSAVNINSAKPRQRIRSRTRVQQIDHKNSPIQTDGPEYVRIQTASPEQYTIDNTAITQLTKLPETITVSADGTTANESDQSRAQFIKNRQDMYFATRRPMITARITTPPNTDSQRVNNSRIGGMWVGEMKLSKSRSRLRRPGIKRRTTTTTISTIEANEDLSLEEQLSKTVSHELHDIVNMQSNYDYKNPVLYDKNTTSVKITPNQEFLLNYGTAQNFNRHNYDQTQIDGDLPHHYHSTPSIVVSTGRSVSDIYGAESQWSTKLTDNSFQPSSYSLNQEINESNKSLNEQKKKDTDNPQEIITVSSNIPSITVFVTSNSNNIEQKQESLSHFDESVLNKDMMSDFGKKMNSRDEINNTIITPAVATSTRNTIESDLNKNISTTFKKAGLRRRRIRVRVKSTGSRSENVPIAEFQSYNTPFNNLSRETNNFHIFNSITEPTTIIKTIVNPTSSLVESRETENSIFQMSFDKFLDKKHIDSTTLLNRAITMPKKISNSSWTISTIIPEAQNENLTIIKDKNNTIENYFQSSTNLTNTSNIDKDINNNQLLITTEKVIQNTDVIFTTSINQIRVSSTTPKFEETNNNNGKNIIQQINPDDLHKYFSTKSPIFNVYFRNQDKLQNSNFNNDNIDYPKNHRSKWSEVRHLSDKILFNFTKWNDKSLNQMEGDGYINQKKEVNEKPYNVSATDYVNAIFESIKSADEKQNQSAKLETPAISNQNQDSKLFKIEETSNLSKRIKTSLNSSGVSESEVNTSSEQNNTSITTTLESITFNPVVSSVTDKTIGLLKKIPFQTNFGKILKMSTTTKVSHMTEICYRGHCVMSKPKNEDSLN</sequence>
<feature type="region of interest" description="Disordered" evidence="1">
    <location>
        <begin position="477"/>
        <end position="497"/>
    </location>
</feature>
<protein>
    <submittedName>
        <fullName evidence="3">Uncharacterized protein LOC105366706</fullName>
    </submittedName>
</protein>
<evidence type="ECO:0000256" key="1">
    <source>
        <dbReference type="SAM" id="MobiDB-lite"/>
    </source>
</evidence>
<name>A0AAJ6YSU4_9HYME</name>